<evidence type="ECO:0000256" key="2">
    <source>
        <dbReference type="ARBA" id="ARBA00022475"/>
    </source>
</evidence>
<dbReference type="InterPro" id="IPR036259">
    <property type="entry name" value="MFS_trans_sf"/>
</dbReference>
<feature type="transmembrane region" description="Helical" evidence="6">
    <location>
        <begin position="121"/>
        <end position="139"/>
    </location>
</feature>
<dbReference type="InterPro" id="IPR020846">
    <property type="entry name" value="MFS_dom"/>
</dbReference>
<feature type="transmembrane region" description="Helical" evidence="6">
    <location>
        <begin position="186"/>
        <end position="204"/>
    </location>
</feature>
<feature type="domain" description="Major facilitator superfamily (MFS) profile" evidence="7">
    <location>
        <begin position="2"/>
        <end position="246"/>
    </location>
</feature>
<dbReference type="Gene3D" id="1.20.1250.20">
    <property type="entry name" value="MFS general substrate transporter like domains"/>
    <property type="match status" value="1"/>
</dbReference>
<feature type="transmembrane region" description="Helical" evidence="6">
    <location>
        <begin position="6"/>
        <end position="25"/>
    </location>
</feature>
<evidence type="ECO:0000256" key="1">
    <source>
        <dbReference type="ARBA" id="ARBA00004651"/>
    </source>
</evidence>
<dbReference type="SUPFAM" id="SSF103473">
    <property type="entry name" value="MFS general substrate transporter"/>
    <property type="match status" value="1"/>
</dbReference>
<comment type="subcellular location">
    <subcellularLocation>
        <location evidence="1">Cell membrane</location>
        <topology evidence="1">Multi-pass membrane protein</topology>
    </subcellularLocation>
</comment>
<dbReference type="GO" id="GO:0005886">
    <property type="term" value="C:plasma membrane"/>
    <property type="evidence" value="ECO:0007669"/>
    <property type="project" value="UniProtKB-SubCell"/>
</dbReference>
<keyword evidence="5 6" id="KW-0472">Membrane</keyword>
<dbReference type="EMBL" id="CAEZUW010000014">
    <property type="protein sequence ID" value="CAB4606791.1"/>
    <property type="molecule type" value="Genomic_DNA"/>
</dbReference>
<evidence type="ECO:0000256" key="6">
    <source>
        <dbReference type="SAM" id="Phobius"/>
    </source>
</evidence>
<feature type="transmembrane region" description="Helical" evidence="6">
    <location>
        <begin position="55"/>
        <end position="77"/>
    </location>
</feature>
<organism evidence="8">
    <name type="scientific">freshwater metagenome</name>
    <dbReference type="NCBI Taxonomy" id="449393"/>
    <lineage>
        <taxon>unclassified sequences</taxon>
        <taxon>metagenomes</taxon>
        <taxon>ecological metagenomes</taxon>
    </lineage>
</organism>
<evidence type="ECO:0000256" key="3">
    <source>
        <dbReference type="ARBA" id="ARBA00022692"/>
    </source>
</evidence>
<keyword evidence="3 6" id="KW-0812">Transmembrane</keyword>
<feature type="transmembrane region" description="Helical" evidence="6">
    <location>
        <begin position="210"/>
        <end position="228"/>
    </location>
</feature>
<evidence type="ECO:0000313" key="8">
    <source>
        <dbReference type="EMBL" id="CAB4606791.1"/>
    </source>
</evidence>
<feature type="transmembrane region" description="Helical" evidence="6">
    <location>
        <begin position="145"/>
        <end position="166"/>
    </location>
</feature>
<dbReference type="PANTHER" id="PTHR23513">
    <property type="entry name" value="INTEGRAL MEMBRANE EFFLUX PROTEIN-RELATED"/>
    <property type="match status" value="1"/>
</dbReference>
<proteinExistence type="predicted"/>
<dbReference type="PROSITE" id="PS50850">
    <property type="entry name" value="MFS"/>
    <property type="match status" value="1"/>
</dbReference>
<protein>
    <submittedName>
        <fullName evidence="8">Unannotated protein</fullName>
    </submittedName>
</protein>
<dbReference type="PANTHER" id="PTHR23513:SF6">
    <property type="entry name" value="MAJOR FACILITATOR SUPERFAMILY ASSOCIATED DOMAIN-CONTAINING PROTEIN"/>
    <property type="match status" value="1"/>
</dbReference>
<evidence type="ECO:0000256" key="5">
    <source>
        <dbReference type="ARBA" id="ARBA00023136"/>
    </source>
</evidence>
<sequence length="246" mass="25927">MPFLFNSIGFFLAALMISAIPREMIAVSSIAKKQRPAFTAEMKAGISYLLNDKKLLRLVLTTAALGMCFTLSNATQALFLVEELGVPEAAFGTVLLSGGIGAVAGALFAAKISKRFGRGTALAAGITITTIFGLVQGFVPEVVSLMVAMAIGGFGVSLWNILLMSLYHALIPNEIFGRIHGTRRTLVWGLMPIGAMIGGALAKIDLRTPYIVGGAISVALAIYSYRFIKALGDESNQPAEPVKASS</sequence>
<dbReference type="GO" id="GO:0022857">
    <property type="term" value="F:transmembrane transporter activity"/>
    <property type="evidence" value="ECO:0007669"/>
    <property type="project" value="InterPro"/>
</dbReference>
<dbReference type="Pfam" id="PF07690">
    <property type="entry name" value="MFS_1"/>
    <property type="match status" value="1"/>
</dbReference>
<keyword evidence="4 6" id="KW-1133">Transmembrane helix</keyword>
<keyword evidence="2" id="KW-1003">Cell membrane</keyword>
<reference evidence="8" key="1">
    <citation type="submission" date="2020-05" db="EMBL/GenBank/DDBJ databases">
        <authorList>
            <person name="Chiriac C."/>
            <person name="Salcher M."/>
            <person name="Ghai R."/>
            <person name="Kavagutti S V."/>
        </authorList>
    </citation>
    <scope>NUCLEOTIDE SEQUENCE</scope>
</reference>
<evidence type="ECO:0000256" key="4">
    <source>
        <dbReference type="ARBA" id="ARBA00022989"/>
    </source>
</evidence>
<dbReference type="AlphaFoldDB" id="A0A6J6GZA4"/>
<gene>
    <name evidence="8" type="ORF">UFOPK1855_00166</name>
</gene>
<accession>A0A6J6GZA4</accession>
<feature type="transmembrane region" description="Helical" evidence="6">
    <location>
        <begin position="89"/>
        <end position="109"/>
    </location>
</feature>
<evidence type="ECO:0000259" key="7">
    <source>
        <dbReference type="PROSITE" id="PS50850"/>
    </source>
</evidence>
<name>A0A6J6GZA4_9ZZZZ</name>
<dbReference type="InterPro" id="IPR011701">
    <property type="entry name" value="MFS"/>
</dbReference>